<accession>A0A1H9YX72</accession>
<organism evidence="1 2">
    <name type="scientific">Salinibacillus kushneri</name>
    <dbReference type="NCBI Taxonomy" id="237682"/>
    <lineage>
        <taxon>Bacteria</taxon>
        <taxon>Bacillati</taxon>
        <taxon>Bacillota</taxon>
        <taxon>Bacilli</taxon>
        <taxon>Bacillales</taxon>
        <taxon>Bacillaceae</taxon>
        <taxon>Salinibacillus</taxon>
    </lineage>
</organism>
<evidence type="ECO:0000313" key="2">
    <source>
        <dbReference type="Proteomes" id="UP000199095"/>
    </source>
</evidence>
<gene>
    <name evidence="1" type="ORF">SAMN05421676_101326</name>
</gene>
<name>A0A1H9YX72_9BACI</name>
<dbReference type="Gene3D" id="3.50.30.40">
    <property type="entry name" value="Ribonuclease E inhibitor RraA/RraA-like"/>
    <property type="match status" value="1"/>
</dbReference>
<proteinExistence type="predicted"/>
<reference evidence="2" key="1">
    <citation type="submission" date="2016-10" db="EMBL/GenBank/DDBJ databases">
        <authorList>
            <person name="Varghese N."/>
            <person name="Submissions S."/>
        </authorList>
    </citation>
    <scope>NUCLEOTIDE SEQUENCE [LARGE SCALE GENOMIC DNA]</scope>
    <source>
        <strain evidence="2">CGMCC 1.3566</strain>
    </source>
</reference>
<dbReference type="STRING" id="237682.SAMN05421676_101326"/>
<dbReference type="AlphaFoldDB" id="A0A1H9YX72"/>
<dbReference type="EMBL" id="FOHJ01000001">
    <property type="protein sequence ID" value="SES73812.1"/>
    <property type="molecule type" value="Genomic_DNA"/>
</dbReference>
<dbReference type="Proteomes" id="UP000199095">
    <property type="component" value="Unassembled WGS sequence"/>
</dbReference>
<sequence>MIAGDEDGIVCVPKDRIDEVYEGALAKLKKDEEREEKVLGNREAAIEYLEKQLK</sequence>
<evidence type="ECO:0000313" key="1">
    <source>
        <dbReference type="EMBL" id="SES73812.1"/>
    </source>
</evidence>
<dbReference type="RefSeq" id="WP_245732670.1">
    <property type="nucleotide sequence ID" value="NZ_FOHJ01000001.1"/>
</dbReference>
<keyword evidence="2" id="KW-1185">Reference proteome</keyword>
<protein>
    <submittedName>
        <fullName evidence="1">Uncharacterized protein</fullName>
    </submittedName>
</protein>